<name>A0ABV0AFM6_9FLAO</name>
<evidence type="ECO:0000313" key="2">
    <source>
        <dbReference type="Proteomes" id="UP001416393"/>
    </source>
</evidence>
<keyword evidence="2" id="KW-1185">Reference proteome</keyword>
<dbReference type="EMBL" id="JAZHYP010000005">
    <property type="protein sequence ID" value="MEN3324299.1"/>
    <property type="molecule type" value="Genomic_DNA"/>
</dbReference>
<dbReference type="Proteomes" id="UP001416393">
    <property type="component" value="Unassembled WGS sequence"/>
</dbReference>
<organism evidence="1 2">
    <name type="scientific">Mariniflexile soesokkakense</name>
    <dbReference type="NCBI Taxonomy" id="1343160"/>
    <lineage>
        <taxon>Bacteria</taxon>
        <taxon>Pseudomonadati</taxon>
        <taxon>Bacteroidota</taxon>
        <taxon>Flavobacteriia</taxon>
        <taxon>Flavobacteriales</taxon>
        <taxon>Flavobacteriaceae</taxon>
        <taxon>Mariniflexile</taxon>
    </lineage>
</organism>
<evidence type="ECO:0000313" key="1">
    <source>
        <dbReference type="EMBL" id="MEN3324299.1"/>
    </source>
</evidence>
<proteinExistence type="predicted"/>
<reference evidence="1 2" key="1">
    <citation type="submission" date="2024-01" db="EMBL/GenBank/DDBJ databases">
        <title>Mariniflexile litorale sp. nov., isolated from the shallow sediments of the Sea of Japan.</title>
        <authorList>
            <person name="Romanenko L."/>
            <person name="Bystritskaya E."/>
            <person name="Isaeva M."/>
        </authorList>
    </citation>
    <scope>NUCLEOTIDE SEQUENCE [LARGE SCALE GENOMIC DNA]</scope>
    <source>
        <strain evidence="1 2">KCTC 32427</strain>
    </source>
</reference>
<dbReference type="InterPro" id="IPR046525">
    <property type="entry name" value="DUF6702"/>
</dbReference>
<dbReference type="RefSeq" id="WP_346242104.1">
    <property type="nucleotide sequence ID" value="NZ_JAZHYP010000005.1"/>
</dbReference>
<comment type="caution">
    <text evidence="1">The sequence shown here is derived from an EMBL/GenBank/DDBJ whole genome shotgun (WGS) entry which is preliminary data.</text>
</comment>
<protein>
    <submittedName>
        <fullName evidence="1">DUF6702 family protein</fullName>
    </submittedName>
</protein>
<gene>
    <name evidence="1" type="ORF">VP395_11225</name>
</gene>
<accession>A0ABV0AFM6</accession>
<dbReference type="Pfam" id="PF20420">
    <property type="entry name" value="DUF6702"/>
    <property type="match status" value="1"/>
</dbReference>
<sequence>MKNIKYILFIVLVFVGVWCVNAHAIKMTTGKLIFDTQHKTCVLTLNFFIDDFETELRKMYPQPPFNYENPGYEMEDTIYNYILDNVAIRFGEIKLKLKLNSITKIEDNVCQVSFKSEVPDIQNFDVFNIKNTLLFSSFNKQSNILHLYVNQEKRQIIRFFATAPIRTERI</sequence>